<reference evidence="2 3" key="1">
    <citation type="submission" date="2014-04" db="EMBL/GenBank/DDBJ databases">
        <authorList>
            <consortium name="DOE Joint Genome Institute"/>
            <person name="Kuo A."/>
            <person name="Gay G."/>
            <person name="Dore J."/>
            <person name="Kohler A."/>
            <person name="Nagy L.G."/>
            <person name="Floudas D."/>
            <person name="Copeland A."/>
            <person name="Barry K.W."/>
            <person name="Cichocki N."/>
            <person name="Veneault-Fourrey C."/>
            <person name="LaButti K."/>
            <person name="Lindquist E.A."/>
            <person name="Lipzen A."/>
            <person name="Lundell T."/>
            <person name="Morin E."/>
            <person name="Murat C."/>
            <person name="Sun H."/>
            <person name="Tunlid A."/>
            <person name="Henrissat B."/>
            <person name="Grigoriev I.V."/>
            <person name="Hibbett D.S."/>
            <person name="Martin F."/>
            <person name="Nordberg H.P."/>
            <person name="Cantor M.N."/>
            <person name="Hua S.X."/>
        </authorList>
    </citation>
    <scope>NUCLEOTIDE SEQUENCE [LARGE SCALE GENOMIC DNA]</scope>
    <source>
        <strain evidence="3">h7</strain>
    </source>
</reference>
<organism evidence="2 3">
    <name type="scientific">Hebeloma cylindrosporum</name>
    <dbReference type="NCBI Taxonomy" id="76867"/>
    <lineage>
        <taxon>Eukaryota</taxon>
        <taxon>Fungi</taxon>
        <taxon>Dikarya</taxon>
        <taxon>Basidiomycota</taxon>
        <taxon>Agaricomycotina</taxon>
        <taxon>Agaricomycetes</taxon>
        <taxon>Agaricomycetidae</taxon>
        <taxon>Agaricales</taxon>
        <taxon>Agaricineae</taxon>
        <taxon>Hymenogastraceae</taxon>
        <taxon>Hebeloma</taxon>
    </lineage>
</organism>
<keyword evidence="3" id="KW-1185">Reference proteome</keyword>
<protein>
    <submittedName>
        <fullName evidence="2">Uncharacterized protein</fullName>
    </submittedName>
</protein>
<dbReference type="Proteomes" id="UP000053424">
    <property type="component" value="Unassembled WGS sequence"/>
</dbReference>
<evidence type="ECO:0000313" key="2">
    <source>
        <dbReference type="EMBL" id="KIM39238.1"/>
    </source>
</evidence>
<sequence>MPLDFTVDNPSCEIWERIAFYTVTGESEETFLGPPAEICSLVLLCRAVYRQISFQHNTHLYARIFRYKFDFLAPARRLSERWRTTKCLAFELIKRWKALKRIKATELNVDDLWTAYLMMSENDGKNSAQLLKYAGFDSYLQSLIIYRGTSLELAWHRDHTVDSLVLWLLWQTSRRESIKLEDWAYRQYLLGVLHSFIITGYRHSSVYALDCYFTLPLCTGSQLIDAGGVVPARFGVVHYSHRLQIAAPVVAPAVVLSLTLQADSFQDASNIPPTARNLPHDRASAIAGGMSGPTLDDIVDFHLKNRVPTMESSLPLLETEYVENLNVCEKEDEDDPDVRGSKSCDEDWYRMVACHDPRDGDAPLRGVVYKLGSIAGSWAGRFQQTDLELFTSLESHRRPPSATVSVRHRPLYWELGEHHCLPPNEPLSPGVEDDSVEDVLNAWIPKGTIFRQREDALEVYDPTTGKTTRYENAYSRDAAFSKPSGEKPSGPWISGEESDGAIAETLAPRESVFDAENPDNSLGPTPSIDDDDVYEDTVSYLSSGVADILITGKTGEHYGEAWGHFSIYGRVRAWDGLIVLLRVPSNPLEEHLGKWIFKGYLHGQNFVGRWRETSTPWNSIGYEGGFVVYKTGAPRNL</sequence>
<dbReference type="HOGENOM" id="CLU_011151_1_0_1"/>
<reference evidence="3" key="2">
    <citation type="submission" date="2015-01" db="EMBL/GenBank/DDBJ databases">
        <title>Evolutionary Origins and Diversification of the Mycorrhizal Mutualists.</title>
        <authorList>
            <consortium name="DOE Joint Genome Institute"/>
            <consortium name="Mycorrhizal Genomics Consortium"/>
            <person name="Kohler A."/>
            <person name="Kuo A."/>
            <person name="Nagy L.G."/>
            <person name="Floudas D."/>
            <person name="Copeland A."/>
            <person name="Barry K.W."/>
            <person name="Cichocki N."/>
            <person name="Veneault-Fourrey C."/>
            <person name="LaButti K."/>
            <person name="Lindquist E.A."/>
            <person name="Lipzen A."/>
            <person name="Lundell T."/>
            <person name="Morin E."/>
            <person name="Murat C."/>
            <person name="Riley R."/>
            <person name="Ohm R."/>
            <person name="Sun H."/>
            <person name="Tunlid A."/>
            <person name="Henrissat B."/>
            <person name="Grigoriev I.V."/>
            <person name="Hibbett D.S."/>
            <person name="Martin F."/>
        </authorList>
    </citation>
    <scope>NUCLEOTIDE SEQUENCE [LARGE SCALE GENOMIC DNA]</scope>
    <source>
        <strain evidence="3">h7</strain>
    </source>
</reference>
<name>A0A0C2XNK1_HEBCY</name>
<proteinExistence type="predicted"/>
<dbReference type="OrthoDB" id="434783at2759"/>
<accession>A0A0C2XNK1</accession>
<dbReference type="EMBL" id="KN831786">
    <property type="protein sequence ID" value="KIM39238.1"/>
    <property type="molecule type" value="Genomic_DNA"/>
</dbReference>
<dbReference type="AlphaFoldDB" id="A0A0C2XNK1"/>
<feature type="region of interest" description="Disordered" evidence="1">
    <location>
        <begin position="477"/>
        <end position="497"/>
    </location>
</feature>
<dbReference type="STRING" id="686832.A0A0C2XNK1"/>
<evidence type="ECO:0000256" key="1">
    <source>
        <dbReference type="SAM" id="MobiDB-lite"/>
    </source>
</evidence>
<feature type="region of interest" description="Disordered" evidence="1">
    <location>
        <begin position="510"/>
        <end position="529"/>
    </location>
</feature>
<evidence type="ECO:0000313" key="3">
    <source>
        <dbReference type="Proteomes" id="UP000053424"/>
    </source>
</evidence>
<gene>
    <name evidence="2" type="ORF">M413DRAFT_447187</name>
</gene>